<dbReference type="OrthoDB" id="9769293at2"/>
<evidence type="ECO:0000313" key="2">
    <source>
        <dbReference type="Proteomes" id="UP000240572"/>
    </source>
</evidence>
<gene>
    <name evidence="1" type="ORF">B0I18_103250</name>
</gene>
<dbReference type="AlphaFoldDB" id="A0A2P8D625"/>
<name>A0A2P8D625_9BACT</name>
<accession>A0A2P8D625</accession>
<comment type="caution">
    <text evidence="1">The sequence shown here is derived from an EMBL/GenBank/DDBJ whole genome shotgun (WGS) entry which is preliminary data.</text>
</comment>
<organism evidence="1 2">
    <name type="scientific">Taibaiella chishuiensis</name>
    <dbReference type="NCBI Taxonomy" id="1434707"/>
    <lineage>
        <taxon>Bacteria</taxon>
        <taxon>Pseudomonadati</taxon>
        <taxon>Bacteroidota</taxon>
        <taxon>Chitinophagia</taxon>
        <taxon>Chitinophagales</taxon>
        <taxon>Chitinophagaceae</taxon>
        <taxon>Taibaiella</taxon>
    </lineage>
</organism>
<evidence type="ECO:0000313" key="1">
    <source>
        <dbReference type="EMBL" id="PSK92673.1"/>
    </source>
</evidence>
<sequence length="368" mass="42021">MAIAKPSFEIIPLDRLQLDEANPRLPKSLHGEAEEDILQYMLLDASLIELMLAIGKNDFFPGEQLLVVKSGKDSFKVIEGNRRLSALKLLNNPELANVQKTKVQQAVSESQFRPTQIPCLVFSKEEDIHNYLGYRHITGIKEWKLLEKARYLFELWQTQYNELNLNQASRELAKSIGSRKDYVKRILVGYQLFDKIEDEAFYRIPGLDDTTFYFNYIADSLNKQHIAEYLGVDLKEIDDIEEVEIDEVGLQNWTKWLFEKNVEGRTRLIGDSSSLTALNKVLGHNDAKIAFVEKGISLEAALDMTGEADSTFYSHLSNAINSLENADRIVIKVKVTYSDAIDQIKDIRALASKIGRSLQEKEENEDEL</sequence>
<proteinExistence type="predicted"/>
<reference evidence="1 2" key="1">
    <citation type="submission" date="2018-03" db="EMBL/GenBank/DDBJ databases">
        <title>Genomic Encyclopedia of Type Strains, Phase III (KMG-III): the genomes of soil and plant-associated and newly described type strains.</title>
        <authorList>
            <person name="Whitman W."/>
        </authorList>
    </citation>
    <scope>NUCLEOTIDE SEQUENCE [LARGE SCALE GENOMIC DNA]</scope>
    <source>
        <strain evidence="1 2">CGMCC 1.12700</strain>
    </source>
</reference>
<dbReference type="Proteomes" id="UP000240572">
    <property type="component" value="Unassembled WGS sequence"/>
</dbReference>
<dbReference type="RefSeq" id="WP_106522853.1">
    <property type="nucleotide sequence ID" value="NZ_PYGD01000003.1"/>
</dbReference>
<keyword evidence="2" id="KW-1185">Reference proteome</keyword>
<protein>
    <recommendedName>
        <fullName evidence="3">ParB-like nuclease family protein</fullName>
    </recommendedName>
</protein>
<evidence type="ECO:0008006" key="3">
    <source>
        <dbReference type="Google" id="ProtNLM"/>
    </source>
</evidence>
<dbReference type="EMBL" id="PYGD01000003">
    <property type="protein sequence ID" value="PSK92673.1"/>
    <property type="molecule type" value="Genomic_DNA"/>
</dbReference>